<evidence type="ECO:0000313" key="1">
    <source>
        <dbReference type="EMBL" id="MEJ7137859.1"/>
    </source>
</evidence>
<name>A0ACC6P0U4_9BURK</name>
<evidence type="ECO:0000313" key="2">
    <source>
        <dbReference type="Proteomes" id="UP001364695"/>
    </source>
</evidence>
<gene>
    <name evidence="1" type="ORF">RV045_05345</name>
</gene>
<proteinExistence type="predicted"/>
<comment type="caution">
    <text evidence="1">The sequence shown here is derived from an EMBL/GenBank/DDBJ whole genome shotgun (WGS) entry which is preliminary data.</text>
</comment>
<organism evidence="1 2">
    <name type="scientific">Amphibiibacter pelophylacis</name>
    <dbReference type="NCBI Taxonomy" id="1799477"/>
    <lineage>
        <taxon>Bacteria</taxon>
        <taxon>Pseudomonadati</taxon>
        <taxon>Pseudomonadota</taxon>
        <taxon>Betaproteobacteria</taxon>
        <taxon>Burkholderiales</taxon>
        <taxon>Sphaerotilaceae</taxon>
        <taxon>Amphibiibacter</taxon>
    </lineage>
</organism>
<protein>
    <submittedName>
        <fullName evidence="1">MotA/TolQ/ExbB proton channel family protein</fullName>
    </submittedName>
</protein>
<dbReference type="Proteomes" id="UP001364695">
    <property type="component" value="Unassembled WGS sequence"/>
</dbReference>
<keyword evidence="2" id="KW-1185">Reference proteome</keyword>
<sequence length="258" mass="27563">MNPDTSAVPGSLAHFLGQTDLVGQLLFATLVLMSMLSWIWIVLKGVHMRRLRSRSRHFLQAFWKAPSLDQARSHIESPDTRRDNPFAELAAQALQARDHHTALAPDSVLPEAGELAESGGSGGSLFASGSLQDFVTRSLRRVLDEESTRLERGLTTLATIASTAPFVGLFGTVWGIYHALVAIGMSGSASLDQIAGPVGEALIMTAVGLFVAIPAVVAYNGYTRSNRVLAARLDAFAFDLLTLVSTGKTLAASPHSPR</sequence>
<accession>A0ACC6P0U4</accession>
<dbReference type="EMBL" id="JAWDIE010000006">
    <property type="protein sequence ID" value="MEJ7137859.1"/>
    <property type="molecule type" value="Genomic_DNA"/>
</dbReference>
<reference evidence="1" key="1">
    <citation type="submission" date="2023-10" db="EMBL/GenBank/DDBJ databases">
        <title>Amphibacter perezi, gen. nov., sp. nov. a novel taxa of the family Comamonadaceae, class Betaproteobacteria isolated from the skin microbiota of Pelophylax perezi from different populations.</title>
        <authorList>
            <person name="Costa S."/>
            <person name="Proenca D.N."/>
            <person name="Lopes I."/>
            <person name="Morais P.V."/>
        </authorList>
    </citation>
    <scope>NUCLEOTIDE SEQUENCE</scope>
    <source>
        <strain evidence="1">SL12-8</strain>
    </source>
</reference>